<dbReference type="Proteomes" id="UP001239111">
    <property type="component" value="Chromosome 2"/>
</dbReference>
<gene>
    <name evidence="1" type="ORF">QAD02_010790</name>
</gene>
<sequence>MAQFEFDKKESQPALSEPTESDQTVADGNQDLKSVEQVKNLFKKFFSKCETAVDVYDQFIKLMESLEHYAEQTCMSMARTLSLLGFLVLVKEMGNARNFYNQNFKSRSAVGMDEKFMADREEMYRELENCLLEREKGVEHCKDLSAKLRFLRDEFKSKCSKVNKLIKNFEKCSDVTTLISNLNKELSEVDQSMTKIDEEKNRLLNFYKVESEMVTRDSKKFTFFCGSIFHV</sequence>
<dbReference type="EMBL" id="CM056742">
    <property type="protein sequence ID" value="KAJ8675004.1"/>
    <property type="molecule type" value="Genomic_DNA"/>
</dbReference>
<evidence type="ECO:0000313" key="2">
    <source>
        <dbReference type="Proteomes" id="UP001239111"/>
    </source>
</evidence>
<proteinExistence type="predicted"/>
<protein>
    <submittedName>
        <fullName evidence="1">Uncharacterized protein</fullName>
    </submittedName>
</protein>
<organism evidence="1 2">
    <name type="scientific">Eretmocerus hayati</name>
    <dbReference type="NCBI Taxonomy" id="131215"/>
    <lineage>
        <taxon>Eukaryota</taxon>
        <taxon>Metazoa</taxon>
        <taxon>Ecdysozoa</taxon>
        <taxon>Arthropoda</taxon>
        <taxon>Hexapoda</taxon>
        <taxon>Insecta</taxon>
        <taxon>Pterygota</taxon>
        <taxon>Neoptera</taxon>
        <taxon>Endopterygota</taxon>
        <taxon>Hymenoptera</taxon>
        <taxon>Apocrita</taxon>
        <taxon>Proctotrupomorpha</taxon>
        <taxon>Chalcidoidea</taxon>
        <taxon>Aphelinidae</taxon>
        <taxon>Aphelininae</taxon>
        <taxon>Eretmocerus</taxon>
    </lineage>
</organism>
<name>A0ACC2NXI1_9HYME</name>
<evidence type="ECO:0000313" key="1">
    <source>
        <dbReference type="EMBL" id="KAJ8675004.1"/>
    </source>
</evidence>
<reference evidence="1" key="1">
    <citation type="submission" date="2023-04" db="EMBL/GenBank/DDBJ databases">
        <title>A chromosome-level genome assembly of the parasitoid wasp Eretmocerus hayati.</title>
        <authorList>
            <person name="Zhong Y."/>
            <person name="Liu S."/>
            <person name="Liu Y."/>
        </authorList>
    </citation>
    <scope>NUCLEOTIDE SEQUENCE</scope>
    <source>
        <strain evidence="1">ZJU_SS_LIU_2023</strain>
    </source>
</reference>
<keyword evidence="2" id="KW-1185">Reference proteome</keyword>
<accession>A0ACC2NXI1</accession>
<comment type="caution">
    <text evidence="1">The sequence shown here is derived from an EMBL/GenBank/DDBJ whole genome shotgun (WGS) entry which is preliminary data.</text>
</comment>